<dbReference type="EMBL" id="JWZX01003341">
    <property type="protein sequence ID" value="KOO21702.1"/>
    <property type="molecule type" value="Genomic_DNA"/>
</dbReference>
<accession>A0A0M0J5T4</accession>
<keyword evidence="2" id="KW-1185">Reference proteome</keyword>
<evidence type="ECO:0008006" key="3">
    <source>
        <dbReference type="Google" id="ProtNLM"/>
    </source>
</evidence>
<evidence type="ECO:0000313" key="2">
    <source>
        <dbReference type="Proteomes" id="UP000037460"/>
    </source>
</evidence>
<dbReference type="SUPFAM" id="SSF52833">
    <property type="entry name" value="Thioredoxin-like"/>
    <property type="match status" value="1"/>
</dbReference>
<dbReference type="OrthoDB" id="10264664at2759"/>
<dbReference type="AlphaFoldDB" id="A0A0M0J5T4"/>
<dbReference type="Gene3D" id="3.40.30.10">
    <property type="entry name" value="Glutaredoxin"/>
    <property type="match status" value="1"/>
</dbReference>
<dbReference type="CDD" id="cd02980">
    <property type="entry name" value="TRX_Fd_family"/>
    <property type="match status" value="1"/>
</dbReference>
<proteinExistence type="predicted"/>
<protein>
    <recommendedName>
        <fullName evidence="3">(2Fe-2S) ferredoxin domain-containing protein</fullName>
    </recommendedName>
</protein>
<name>A0A0M0J5T4_9EUKA</name>
<gene>
    <name evidence="1" type="ORF">Ctob_001725</name>
</gene>
<dbReference type="InterPro" id="IPR036249">
    <property type="entry name" value="Thioredoxin-like_sf"/>
</dbReference>
<organism evidence="1 2">
    <name type="scientific">Chrysochromulina tobinii</name>
    <dbReference type="NCBI Taxonomy" id="1460289"/>
    <lineage>
        <taxon>Eukaryota</taxon>
        <taxon>Haptista</taxon>
        <taxon>Haptophyta</taxon>
        <taxon>Prymnesiophyceae</taxon>
        <taxon>Prymnesiales</taxon>
        <taxon>Chrysochromulinaceae</taxon>
        <taxon>Chrysochromulina</taxon>
    </lineage>
</organism>
<evidence type="ECO:0000313" key="1">
    <source>
        <dbReference type="EMBL" id="KOO21702.1"/>
    </source>
</evidence>
<comment type="caution">
    <text evidence="1">The sequence shown here is derived from an EMBL/GenBank/DDBJ whole genome shotgun (WGS) entry which is preliminary data.</text>
</comment>
<reference evidence="2" key="1">
    <citation type="journal article" date="2015" name="PLoS Genet.">
        <title>Genome Sequence and Transcriptome Analyses of Chrysochromulina tobin: Metabolic Tools for Enhanced Algal Fitness in the Prominent Order Prymnesiales (Haptophyceae).</title>
        <authorList>
            <person name="Hovde B.T."/>
            <person name="Deodato C.R."/>
            <person name="Hunsperger H.M."/>
            <person name="Ryken S.A."/>
            <person name="Yost W."/>
            <person name="Jha R.K."/>
            <person name="Patterson J."/>
            <person name="Monnat R.J. Jr."/>
            <person name="Barlow S.B."/>
            <person name="Starkenburg S.R."/>
            <person name="Cattolico R.A."/>
        </authorList>
    </citation>
    <scope>NUCLEOTIDE SEQUENCE</scope>
    <source>
        <strain evidence="2">CCMP291</strain>
    </source>
</reference>
<dbReference type="Proteomes" id="UP000037460">
    <property type="component" value="Unassembled WGS sequence"/>
</dbReference>
<sequence length="96" mass="10331">MSGVRVEVCQNKYCKKKGAAATLKLLQELVGDRDDVQVVVADMTHTEHGCFDECTMGPNVRIGGEPQGDDGRVYNGIKTEAMCSELLEKAAAAART</sequence>